<dbReference type="Pfam" id="PF02384">
    <property type="entry name" value="N6_Mtase"/>
    <property type="match status" value="1"/>
</dbReference>
<accession>A0ABS7DHK4</accession>
<dbReference type="InterPro" id="IPR029063">
    <property type="entry name" value="SAM-dependent_MTases_sf"/>
</dbReference>
<gene>
    <name evidence="10" type="ORF">J5V48_07720</name>
</gene>
<evidence type="ECO:0000313" key="10">
    <source>
        <dbReference type="EMBL" id="MBW7570778.1"/>
    </source>
</evidence>
<name>A0ABS7DHK4_9GAMM</name>
<reference evidence="10 11" key="1">
    <citation type="submission" date="2021-03" db="EMBL/GenBank/DDBJ databases">
        <title>Succinivibrio sp. nov. isolated from feces of cow.</title>
        <authorList>
            <person name="Choi J.-Y."/>
        </authorList>
    </citation>
    <scope>NUCLEOTIDE SEQUENCE [LARGE SCALE GENOMIC DNA]</scope>
    <source>
        <strain evidence="10 11">AGMB01872</strain>
    </source>
</reference>
<keyword evidence="6" id="KW-0680">Restriction system</keyword>
<dbReference type="PANTHER" id="PTHR42933">
    <property type="entry name" value="SLR6095 PROTEIN"/>
    <property type="match status" value="1"/>
</dbReference>
<evidence type="ECO:0000256" key="3">
    <source>
        <dbReference type="ARBA" id="ARBA00022603"/>
    </source>
</evidence>
<comment type="similarity">
    <text evidence="1">Belongs to the N(4)/N(6)-methyltransferase family.</text>
</comment>
<evidence type="ECO:0000256" key="6">
    <source>
        <dbReference type="ARBA" id="ARBA00022747"/>
    </source>
</evidence>
<sequence>MPKLVENGKDIYESLKAMSDDEFEELCALLEDTVILKREHLIPFVSQRRNDENFAKIMDATLEGIAAENADVFFIVNEDNSRVPIIKPISDLISGGASNKNSFCKSLIDDISAFSFENIFDAGYDFFSTIFEYLLKDYNSNGGGTYAEYYTPHSVANIMARLLVDDGKDYRSMKIYDPAAGTGTLLIALAHAIGERKCAVYTQDISEKSSTMMMLNLILNGMAESLTHVIKGNTMTHPFHKDDNGKLKQFDFVVSNPPFKLDFSDYQNTLKTADPFKRFFAGVPNIPNKNKKKMEIYLCFFQHVIASIKDAGRGAIVVPTGFLTAQSGIPLKIRQYLVDNKFLKGVVSMPSNIFANTGTNVSVVFIDKAGIDKPVFIDASKLGEESKDGKNMKTVLKDDDVEQIVSTFHDTKAVDEFSVLPSIDEIKSKNYSFSAGQYFEVKIEHIDITEEEFNQKIKEYTETLDSLFAEGKELEANIKAALGSLKYE</sequence>
<evidence type="ECO:0000256" key="7">
    <source>
        <dbReference type="ARBA" id="ARBA00047942"/>
    </source>
</evidence>
<dbReference type="CDD" id="cd02440">
    <property type="entry name" value="AdoMet_MTases"/>
    <property type="match status" value="1"/>
</dbReference>
<dbReference type="GO" id="GO:0008168">
    <property type="term" value="F:methyltransferase activity"/>
    <property type="evidence" value="ECO:0007669"/>
    <property type="project" value="UniProtKB-KW"/>
</dbReference>
<comment type="caution">
    <text evidence="10">The sequence shown here is derived from an EMBL/GenBank/DDBJ whole genome shotgun (WGS) entry which is preliminary data.</text>
</comment>
<evidence type="ECO:0000313" key="11">
    <source>
        <dbReference type="Proteomes" id="UP000731465"/>
    </source>
</evidence>
<protein>
    <recommendedName>
        <fullName evidence="2">site-specific DNA-methyltransferase (adenine-specific)</fullName>
        <ecNumber evidence="2">2.1.1.72</ecNumber>
    </recommendedName>
</protein>
<evidence type="ECO:0000256" key="8">
    <source>
        <dbReference type="SAM" id="Coils"/>
    </source>
</evidence>
<evidence type="ECO:0000256" key="4">
    <source>
        <dbReference type="ARBA" id="ARBA00022679"/>
    </source>
</evidence>
<dbReference type="EC" id="2.1.1.72" evidence="2"/>
<keyword evidence="4" id="KW-0808">Transferase</keyword>
<comment type="catalytic activity">
    <reaction evidence="7">
        <text>a 2'-deoxyadenosine in DNA + S-adenosyl-L-methionine = an N(6)-methyl-2'-deoxyadenosine in DNA + S-adenosyl-L-homocysteine + H(+)</text>
        <dbReference type="Rhea" id="RHEA:15197"/>
        <dbReference type="Rhea" id="RHEA-COMP:12418"/>
        <dbReference type="Rhea" id="RHEA-COMP:12419"/>
        <dbReference type="ChEBI" id="CHEBI:15378"/>
        <dbReference type="ChEBI" id="CHEBI:57856"/>
        <dbReference type="ChEBI" id="CHEBI:59789"/>
        <dbReference type="ChEBI" id="CHEBI:90615"/>
        <dbReference type="ChEBI" id="CHEBI:90616"/>
        <dbReference type="EC" id="2.1.1.72"/>
    </reaction>
</comment>
<proteinExistence type="inferred from homology"/>
<dbReference type="EMBL" id="JAGFNY010000029">
    <property type="protein sequence ID" value="MBW7570778.1"/>
    <property type="molecule type" value="Genomic_DNA"/>
</dbReference>
<dbReference type="InterPro" id="IPR003356">
    <property type="entry name" value="DNA_methylase_A-5"/>
</dbReference>
<dbReference type="InterPro" id="IPR002052">
    <property type="entry name" value="DNA_methylase_N6_adenine_CS"/>
</dbReference>
<keyword evidence="3 10" id="KW-0489">Methyltransferase</keyword>
<evidence type="ECO:0000256" key="1">
    <source>
        <dbReference type="ARBA" id="ARBA00006594"/>
    </source>
</evidence>
<evidence type="ECO:0000256" key="2">
    <source>
        <dbReference type="ARBA" id="ARBA00011900"/>
    </source>
</evidence>
<keyword evidence="5" id="KW-0949">S-adenosyl-L-methionine</keyword>
<dbReference type="PANTHER" id="PTHR42933:SF1">
    <property type="entry name" value="SITE-SPECIFIC DNA-METHYLTRANSFERASE (ADENINE-SPECIFIC)"/>
    <property type="match status" value="1"/>
</dbReference>
<organism evidence="10 11">
    <name type="scientific">Succinivibrio faecicola</name>
    <dbReference type="NCBI Taxonomy" id="2820300"/>
    <lineage>
        <taxon>Bacteria</taxon>
        <taxon>Pseudomonadati</taxon>
        <taxon>Pseudomonadota</taxon>
        <taxon>Gammaproteobacteria</taxon>
        <taxon>Aeromonadales</taxon>
        <taxon>Succinivibrionaceae</taxon>
        <taxon>Succinivibrio</taxon>
    </lineage>
</organism>
<dbReference type="InterPro" id="IPR051537">
    <property type="entry name" value="DNA_Adenine_Mtase"/>
</dbReference>
<dbReference type="RefSeq" id="WP_219938003.1">
    <property type="nucleotide sequence ID" value="NZ_JAGFNY010000029.1"/>
</dbReference>
<dbReference type="Gene3D" id="3.40.50.150">
    <property type="entry name" value="Vaccinia Virus protein VP39"/>
    <property type="match status" value="1"/>
</dbReference>
<dbReference type="SUPFAM" id="SSF53335">
    <property type="entry name" value="S-adenosyl-L-methionine-dependent methyltransferases"/>
    <property type="match status" value="1"/>
</dbReference>
<keyword evidence="8" id="KW-0175">Coiled coil</keyword>
<dbReference type="Proteomes" id="UP000731465">
    <property type="component" value="Unassembled WGS sequence"/>
</dbReference>
<evidence type="ECO:0000256" key="5">
    <source>
        <dbReference type="ARBA" id="ARBA00022691"/>
    </source>
</evidence>
<dbReference type="PROSITE" id="PS00092">
    <property type="entry name" value="N6_MTASE"/>
    <property type="match status" value="1"/>
</dbReference>
<evidence type="ECO:0000259" key="9">
    <source>
        <dbReference type="Pfam" id="PF02384"/>
    </source>
</evidence>
<dbReference type="GO" id="GO:0032259">
    <property type="term" value="P:methylation"/>
    <property type="evidence" value="ECO:0007669"/>
    <property type="project" value="UniProtKB-KW"/>
</dbReference>
<feature type="domain" description="DNA methylase adenine-specific" evidence="9">
    <location>
        <begin position="124"/>
        <end position="442"/>
    </location>
</feature>
<keyword evidence="11" id="KW-1185">Reference proteome</keyword>
<dbReference type="PRINTS" id="PR00507">
    <property type="entry name" value="N12N6MTFRASE"/>
</dbReference>
<feature type="coiled-coil region" evidence="8">
    <location>
        <begin position="450"/>
        <end position="477"/>
    </location>
</feature>